<dbReference type="OrthoDB" id="9780765at2"/>
<keyword evidence="6" id="KW-0614">Plasmid</keyword>
<sequence>MSDLIEPFQLNVSEEDLSELRGRLQRVRWPDRETVNDTSQGPQLLKLQALVAHWIDVYDWRRCESMLNDFGQFKTTIDGLDIHFLHIRSPEPDAIPLLMAHGWPGSVLEFRKVIAPLSNPGAHGDDPRQAFHLVIPSMPGFGFSDKPSEPGWDMSRIGRTYVELMRRLGYERWAMQGGDFGAGVTDEVASLALPELIGIHLNFAMFMPAPDEIRDATPDEEGMLASARYFWSTLSGYAQVQRTRPQTIGYALADSPVAQAAWIYAMFQDTCGTAGNAEVSFTLDEILDDIMLYWIPNASASSARLYWELKRSNWSSAARIDRPIVVPSGFTMLAGEQVRKSRRWIEQRYSDVRHFAEHEQGGHFAALENPHALVGDIRSTFASLRES</sequence>
<dbReference type="PIRSF" id="PIRSF001112">
    <property type="entry name" value="Epoxide_hydrolase"/>
    <property type="match status" value="1"/>
</dbReference>
<proteinExistence type="inferred from homology"/>
<dbReference type="Pfam" id="PF06441">
    <property type="entry name" value="EHN"/>
    <property type="match status" value="1"/>
</dbReference>
<evidence type="ECO:0000259" key="5">
    <source>
        <dbReference type="Pfam" id="PF06441"/>
    </source>
</evidence>
<dbReference type="SUPFAM" id="SSF53474">
    <property type="entry name" value="alpha/beta-Hydrolases"/>
    <property type="match status" value="1"/>
</dbReference>
<evidence type="ECO:0000256" key="3">
    <source>
        <dbReference type="ARBA" id="ARBA00022801"/>
    </source>
</evidence>
<comment type="similarity">
    <text evidence="1">Belongs to the peptidase S33 family.</text>
</comment>
<dbReference type="PANTHER" id="PTHR21661">
    <property type="entry name" value="EPOXIDE HYDROLASE 1-RELATED"/>
    <property type="match status" value="1"/>
</dbReference>
<feature type="active site" description="Proton acceptor" evidence="4">
    <location>
        <position position="363"/>
    </location>
</feature>
<organism evidence="6 7">
    <name type="scientific">Paraburkholderia aromaticivorans</name>
    <dbReference type="NCBI Taxonomy" id="2026199"/>
    <lineage>
        <taxon>Bacteria</taxon>
        <taxon>Pseudomonadati</taxon>
        <taxon>Pseudomonadota</taxon>
        <taxon>Betaproteobacteria</taxon>
        <taxon>Burkholderiales</taxon>
        <taxon>Burkholderiaceae</taxon>
        <taxon>Paraburkholderia</taxon>
    </lineage>
</organism>
<accession>A0A248VWK1</accession>
<dbReference type="InterPro" id="IPR029058">
    <property type="entry name" value="AB_hydrolase_fold"/>
</dbReference>
<evidence type="ECO:0000313" key="7">
    <source>
        <dbReference type="Proteomes" id="UP000215158"/>
    </source>
</evidence>
<gene>
    <name evidence="6" type="ORF">CJU94_34780</name>
</gene>
<feature type="active site" description="Nucleophile" evidence="4">
    <location>
        <position position="179"/>
    </location>
</feature>
<dbReference type="KEGG" id="parb:CJU94_34780"/>
<dbReference type="AlphaFoldDB" id="A0A248VWK1"/>
<dbReference type="InterPro" id="IPR010497">
    <property type="entry name" value="Epoxide_hydro_N"/>
</dbReference>
<evidence type="ECO:0000256" key="1">
    <source>
        <dbReference type="ARBA" id="ARBA00010088"/>
    </source>
</evidence>
<geneLocation type="plasmid" evidence="6 7">
    <name>pBN1</name>
</geneLocation>
<dbReference type="InterPro" id="IPR016292">
    <property type="entry name" value="Epoxide_hydrolase"/>
</dbReference>
<dbReference type="PRINTS" id="PR00412">
    <property type="entry name" value="EPOXHYDRLASE"/>
</dbReference>
<keyword evidence="7" id="KW-1185">Reference proteome</keyword>
<dbReference type="GO" id="GO:0004301">
    <property type="term" value="F:epoxide hydrolase activity"/>
    <property type="evidence" value="ECO:0007669"/>
    <property type="project" value="TreeGrafter"/>
</dbReference>
<feature type="domain" description="Epoxide hydrolase N-terminal" evidence="5">
    <location>
        <begin position="5"/>
        <end position="110"/>
    </location>
</feature>
<feature type="active site" description="Proton donor" evidence="4">
    <location>
        <position position="306"/>
    </location>
</feature>
<evidence type="ECO:0000256" key="2">
    <source>
        <dbReference type="ARBA" id="ARBA00022797"/>
    </source>
</evidence>
<dbReference type="Proteomes" id="UP000215158">
    <property type="component" value="Plasmid pBN1"/>
</dbReference>
<reference evidence="6 7" key="1">
    <citation type="submission" date="2017-08" db="EMBL/GenBank/DDBJ databases">
        <title>Identification and genetic characteristics of simultaneous BTEX- and naphthalene-degrading Paraburkholderia sp. BN5 isolated from petroleum-contaminated soil.</title>
        <authorList>
            <person name="Lee Y."/>
            <person name="Jeon C.O."/>
        </authorList>
    </citation>
    <scope>NUCLEOTIDE SEQUENCE [LARGE SCALE GENOMIC DNA]</scope>
    <source>
        <strain evidence="6 7">BN5</strain>
        <plasmid evidence="6 7">pBN1</plasmid>
    </source>
</reference>
<dbReference type="GO" id="GO:0097176">
    <property type="term" value="P:epoxide metabolic process"/>
    <property type="evidence" value="ECO:0007669"/>
    <property type="project" value="TreeGrafter"/>
</dbReference>
<name>A0A248VWK1_9BURK</name>
<dbReference type="EMBL" id="CP022991">
    <property type="protein sequence ID" value="ASW03357.1"/>
    <property type="molecule type" value="Genomic_DNA"/>
</dbReference>
<dbReference type="RefSeq" id="WP_095423186.1">
    <property type="nucleotide sequence ID" value="NZ_CP022991.1"/>
</dbReference>
<keyword evidence="2" id="KW-0058">Aromatic hydrocarbons catabolism</keyword>
<dbReference type="Gene3D" id="3.40.50.1820">
    <property type="entry name" value="alpha/beta hydrolase"/>
    <property type="match status" value="1"/>
</dbReference>
<dbReference type="PANTHER" id="PTHR21661:SF35">
    <property type="entry name" value="EPOXIDE HYDROLASE"/>
    <property type="match status" value="1"/>
</dbReference>
<evidence type="ECO:0000313" key="6">
    <source>
        <dbReference type="EMBL" id="ASW03357.1"/>
    </source>
</evidence>
<dbReference type="InterPro" id="IPR000639">
    <property type="entry name" value="Epox_hydrolase-like"/>
</dbReference>
<evidence type="ECO:0000256" key="4">
    <source>
        <dbReference type="PIRSR" id="PIRSR001112-1"/>
    </source>
</evidence>
<keyword evidence="3 6" id="KW-0378">Hydrolase</keyword>
<protein>
    <submittedName>
        <fullName evidence="6">Epoxide hydrolase</fullName>
    </submittedName>
</protein>